<dbReference type="EMBL" id="JAAIYP010000034">
    <property type="protein sequence ID" value="NFV79905.1"/>
    <property type="molecule type" value="Genomic_DNA"/>
</dbReference>
<evidence type="ECO:0000313" key="2">
    <source>
        <dbReference type="Proteomes" id="UP000480684"/>
    </source>
</evidence>
<sequence>MTAPLVAELRRRRPDLRLTIQTGMPRDFLATRYDDFEHVTDIPDFGFVMTPDIAVDVAASAERYLALHADFPALVAREAERLRSAAPDLVLANVPYVTIAAAEMAGIPVVAFSSLNWADLADHFFADLPQCQPFRAEMRAAYAKAELFLRPQPAQSMSLPNVRDIGPVARLGADRRGEIRRNLRVENGVRVGMIAFGGVDPRLDQERWPKVPGWFWLSTLAATPEGRPDMARWQKAGVPFSDLFASVDLIVGKPGYGTFSEAGLAGVPVLYEPRPDWPEAPPLERWLARHCRCLPTTAQELTGGLEGLLHKLFSLPDQKVAVPSGVVEGVDVLEDILDRRSATSMAVEARRDHDAAVSNGGGE</sequence>
<dbReference type="InterPro" id="IPR053205">
    <property type="entry name" value="GHMP_kinase_L-arabinokinase"/>
</dbReference>
<evidence type="ECO:0000313" key="1">
    <source>
        <dbReference type="EMBL" id="NFV79905.1"/>
    </source>
</evidence>
<dbReference type="PANTHER" id="PTHR38134">
    <property type="entry name" value="SLR1395 PROTEIN"/>
    <property type="match status" value="1"/>
</dbReference>
<gene>
    <name evidence="1" type="ORF">G4223_07255</name>
</gene>
<accession>A0A7C9QT50</accession>
<proteinExistence type="predicted"/>
<dbReference type="RefSeq" id="WP_163677127.1">
    <property type="nucleotide sequence ID" value="NZ_JAAIYP010000034.1"/>
</dbReference>
<dbReference type="SUPFAM" id="SSF53756">
    <property type="entry name" value="UDP-Glycosyltransferase/glycogen phosphorylase"/>
    <property type="match status" value="1"/>
</dbReference>
<keyword evidence="2" id="KW-1185">Reference proteome</keyword>
<dbReference type="PANTHER" id="PTHR38134:SF2">
    <property type="entry name" value="GALACTOKINASE"/>
    <property type="match status" value="1"/>
</dbReference>
<organism evidence="1 2">
    <name type="scientific">Magnetospirillum aberrantis SpK</name>
    <dbReference type="NCBI Taxonomy" id="908842"/>
    <lineage>
        <taxon>Bacteria</taxon>
        <taxon>Pseudomonadati</taxon>
        <taxon>Pseudomonadota</taxon>
        <taxon>Alphaproteobacteria</taxon>
        <taxon>Rhodospirillales</taxon>
        <taxon>Rhodospirillaceae</taxon>
        <taxon>Magnetospirillum</taxon>
    </lineage>
</organism>
<reference evidence="1 2" key="1">
    <citation type="submission" date="2020-02" db="EMBL/GenBank/DDBJ databases">
        <authorList>
            <person name="Dziuba M."/>
            <person name="Kuznetsov B."/>
            <person name="Mardanov A."/>
            <person name="Ravin N."/>
            <person name="Grouzdev D."/>
        </authorList>
    </citation>
    <scope>NUCLEOTIDE SEQUENCE [LARGE SCALE GENOMIC DNA]</scope>
    <source>
        <strain evidence="1 2">SpK</strain>
    </source>
</reference>
<dbReference type="AlphaFoldDB" id="A0A7C9QT50"/>
<name>A0A7C9QT50_9PROT</name>
<evidence type="ECO:0008006" key="3">
    <source>
        <dbReference type="Google" id="ProtNLM"/>
    </source>
</evidence>
<dbReference type="Proteomes" id="UP000480684">
    <property type="component" value="Unassembled WGS sequence"/>
</dbReference>
<comment type="caution">
    <text evidence="1">The sequence shown here is derived from an EMBL/GenBank/DDBJ whole genome shotgun (WGS) entry which is preliminary data.</text>
</comment>
<protein>
    <recommendedName>
        <fullName evidence="3">Glycosyltransferase family 1 protein</fullName>
    </recommendedName>
</protein>